<dbReference type="OMA" id="QNIMDLY"/>
<dbReference type="GO" id="GO:0002437">
    <property type="term" value="P:inflammatory response to antigenic stimulus"/>
    <property type="evidence" value="ECO:0007669"/>
    <property type="project" value="TreeGrafter"/>
</dbReference>
<dbReference type="GO" id="GO:0010628">
    <property type="term" value="P:positive regulation of gene expression"/>
    <property type="evidence" value="ECO:0007669"/>
    <property type="project" value="TreeGrafter"/>
</dbReference>
<comment type="subcellular location">
    <subcellularLocation>
        <location evidence="1">Secreted</location>
    </subcellularLocation>
</comment>
<reference evidence="4" key="1">
    <citation type="submission" date="2009-03" db="EMBL/GenBank/DDBJ databases">
        <authorList>
            <person name="Warren W."/>
            <person name="Ye L."/>
            <person name="Minx P."/>
            <person name="Worley K."/>
            <person name="Gibbs R."/>
            <person name="Wilson R.K."/>
        </authorList>
    </citation>
    <scope>NUCLEOTIDE SEQUENCE [LARGE SCALE GENOMIC DNA]</scope>
</reference>
<dbReference type="PANTHER" id="PTHR10078:SF25">
    <property type="entry name" value="INTERLEUKIN-36 ALPHA"/>
    <property type="match status" value="1"/>
</dbReference>
<dbReference type="Ensembl" id="ENSCJAT00000070511.3">
    <property type="protein sequence ID" value="ENSCJAP00000067615.2"/>
    <property type="gene ID" value="ENSCJAG00000040165.3"/>
</dbReference>
<gene>
    <name evidence="4" type="primary">IL36A</name>
</gene>
<dbReference type="PANTHER" id="PTHR10078">
    <property type="entry name" value="INTERLEUKIN-1 FAMILY MEMBER"/>
    <property type="match status" value="1"/>
</dbReference>
<evidence type="ECO:0000256" key="3">
    <source>
        <dbReference type="ARBA" id="ARBA00022525"/>
    </source>
</evidence>
<name>A0A2R8N0B6_CALJA</name>
<protein>
    <submittedName>
        <fullName evidence="4">Interleukin 36 alpha</fullName>
    </submittedName>
</protein>
<dbReference type="FunCoup" id="A0A2R8N0B6">
    <property type="interactions" value="293"/>
</dbReference>
<reference evidence="4" key="2">
    <citation type="submission" date="2025-08" db="UniProtKB">
        <authorList>
            <consortium name="Ensembl"/>
        </authorList>
    </citation>
    <scope>IDENTIFICATION</scope>
</reference>
<evidence type="ECO:0000313" key="4">
    <source>
        <dbReference type="Ensembl" id="ENSCJAP00000067615.2"/>
    </source>
</evidence>
<dbReference type="GO" id="GO:0019221">
    <property type="term" value="P:cytokine-mediated signaling pathway"/>
    <property type="evidence" value="ECO:0007669"/>
    <property type="project" value="TreeGrafter"/>
</dbReference>
<dbReference type="CDD" id="cd23300">
    <property type="entry name" value="beta-trefoil_IL36"/>
    <property type="match status" value="1"/>
</dbReference>
<evidence type="ECO:0000256" key="2">
    <source>
        <dbReference type="ARBA" id="ARBA00010448"/>
    </source>
</evidence>
<dbReference type="FunFam" id="2.80.10.50:FF:000013">
    <property type="entry name" value="Interleukin-1"/>
    <property type="match status" value="1"/>
</dbReference>
<keyword evidence="5" id="KW-1185">Reference proteome</keyword>
<dbReference type="GO" id="GO:0005615">
    <property type="term" value="C:extracellular space"/>
    <property type="evidence" value="ECO:0007669"/>
    <property type="project" value="InterPro"/>
</dbReference>
<dbReference type="Gene3D" id="2.80.10.50">
    <property type="match status" value="1"/>
</dbReference>
<sequence length="153" mass="17136">MEKVLKSVRPQLRSIQDINHRVCILQDWTLIAVPRKHHMTPVTIALISCQHVETLEKDRGNLVYLGLNELKLCLKCAKVGEQPALQLKEQDIMDLYDEPKPVKPFLFYHSSGRSSTFESVAFPAVSSEGGCPVILTQELGKADTTDFGLTMLS</sequence>
<dbReference type="Pfam" id="PF00340">
    <property type="entry name" value="IL1"/>
    <property type="match status" value="1"/>
</dbReference>
<proteinExistence type="inferred from homology"/>
<reference evidence="4" key="3">
    <citation type="submission" date="2025-09" db="UniProtKB">
        <authorList>
            <consortium name="Ensembl"/>
        </authorList>
    </citation>
    <scope>IDENTIFICATION</scope>
</reference>
<dbReference type="GO" id="GO:0005125">
    <property type="term" value="F:cytokine activity"/>
    <property type="evidence" value="ECO:0007669"/>
    <property type="project" value="InterPro"/>
</dbReference>
<dbReference type="Proteomes" id="UP000008225">
    <property type="component" value="Chromosome 14"/>
</dbReference>
<comment type="similarity">
    <text evidence="2">Belongs to the IL-1 family.</text>
</comment>
<dbReference type="InterPro" id="IPR000975">
    <property type="entry name" value="IL-1_fam"/>
</dbReference>
<organism evidence="4 5">
    <name type="scientific">Callithrix jacchus</name>
    <name type="common">White-tufted-ear marmoset</name>
    <name type="synonym">Simia Jacchus</name>
    <dbReference type="NCBI Taxonomy" id="9483"/>
    <lineage>
        <taxon>Eukaryota</taxon>
        <taxon>Metazoa</taxon>
        <taxon>Chordata</taxon>
        <taxon>Craniata</taxon>
        <taxon>Vertebrata</taxon>
        <taxon>Euteleostomi</taxon>
        <taxon>Mammalia</taxon>
        <taxon>Eutheria</taxon>
        <taxon>Euarchontoglires</taxon>
        <taxon>Primates</taxon>
        <taxon>Haplorrhini</taxon>
        <taxon>Platyrrhini</taxon>
        <taxon>Cebidae</taxon>
        <taxon>Callitrichinae</taxon>
        <taxon>Callithrix</taxon>
        <taxon>Callithrix</taxon>
    </lineage>
</organism>
<dbReference type="GO" id="GO:0071222">
    <property type="term" value="P:cellular response to lipopolysaccharide"/>
    <property type="evidence" value="ECO:0007669"/>
    <property type="project" value="TreeGrafter"/>
</dbReference>
<dbReference type="SMART" id="SM00125">
    <property type="entry name" value="IL1"/>
    <property type="match status" value="1"/>
</dbReference>
<dbReference type="SUPFAM" id="SSF50353">
    <property type="entry name" value="Cytokine"/>
    <property type="match status" value="1"/>
</dbReference>
<evidence type="ECO:0000313" key="5">
    <source>
        <dbReference type="Proteomes" id="UP000008225"/>
    </source>
</evidence>
<evidence type="ECO:0000256" key="1">
    <source>
        <dbReference type="ARBA" id="ARBA00004613"/>
    </source>
</evidence>
<dbReference type="InParanoid" id="A0A2R8N0B6"/>
<dbReference type="GeneTree" id="ENSGT00950000182943"/>
<dbReference type="AlphaFoldDB" id="A0A2R8N0B6"/>
<accession>A0A2R8N0B6</accession>
<dbReference type="STRING" id="9483.ENSCJAP00000067615"/>
<keyword evidence="3" id="KW-0964">Secreted</keyword>
<dbReference type="InterPro" id="IPR008996">
    <property type="entry name" value="IL1/FGF"/>
</dbReference>